<comment type="cofactor">
    <cofactor evidence="1 5 7">
        <name>pyridoxal 5'-phosphate</name>
        <dbReference type="ChEBI" id="CHEBI:597326"/>
    </cofactor>
</comment>
<protein>
    <recommendedName>
        <fullName evidence="5 6">Diaminopimelate decarboxylase</fullName>
        <shortName evidence="5">DAP decarboxylase</shortName>
        <shortName evidence="5">DAPDC</shortName>
        <ecNumber evidence="5 6">4.1.1.20</ecNumber>
    </recommendedName>
</protein>
<dbReference type="EMBL" id="JBGQPK010000013">
    <property type="protein sequence ID" value="MFL2028928.1"/>
    <property type="molecule type" value="Genomic_DNA"/>
</dbReference>
<dbReference type="Proteomes" id="UP001625389">
    <property type="component" value="Unassembled WGS sequence"/>
</dbReference>
<evidence type="ECO:0000256" key="7">
    <source>
        <dbReference type="RuleBase" id="RU003738"/>
    </source>
</evidence>
<evidence type="ECO:0000256" key="3">
    <source>
        <dbReference type="ARBA" id="ARBA00022898"/>
    </source>
</evidence>
<feature type="binding site" evidence="5">
    <location>
        <position position="340"/>
    </location>
    <ligand>
        <name>substrate</name>
    </ligand>
</feature>
<feature type="binding site" evidence="5">
    <location>
        <position position="396"/>
    </location>
    <ligand>
        <name>substrate</name>
    </ligand>
</feature>
<feature type="binding site" evidence="5">
    <location>
        <position position="254"/>
    </location>
    <ligand>
        <name>pyridoxal 5'-phosphate</name>
        <dbReference type="ChEBI" id="CHEBI:597326"/>
    </ligand>
</feature>
<keyword evidence="5" id="KW-0028">Amino-acid biosynthesis</keyword>
<dbReference type="Pfam" id="PF02784">
    <property type="entry name" value="Orn_Arg_deC_N"/>
    <property type="match status" value="1"/>
</dbReference>
<comment type="catalytic activity">
    <reaction evidence="5 7">
        <text>meso-2,6-diaminopimelate + H(+) = L-lysine + CO2</text>
        <dbReference type="Rhea" id="RHEA:15101"/>
        <dbReference type="ChEBI" id="CHEBI:15378"/>
        <dbReference type="ChEBI" id="CHEBI:16526"/>
        <dbReference type="ChEBI" id="CHEBI:32551"/>
        <dbReference type="ChEBI" id="CHEBI:57791"/>
        <dbReference type="EC" id="4.1.1.20"/>
    </reaction>
</comment>
<keyword evidence="3 5" id="KW-0663">Pyridoxal phosphate</keyword>
<dbReference type="RefSeq" id="WP_386794747.1">
    <property type="nucleotide sequence ID" value="NZ_JBGQPK010000013.1"/>
</dbReference>
<feature type="binding site" evidence="5">
    <location>
        <position position="368"/>
    </location>
    <ligand>
        <name>substrate</name>
    </ligand>
</feature>
<feature type="binding site" evidence="5">
    <location>
        <position position="336"/>
    </location>
    <ligand>
        <name>substrate</name>
    </ligand>
</feature>
<dbReference type="Gene3D" id="3.20.20.10">
    <property type="entry name" value="Alanine racemase"/>
    <property type="match status" value="1"/>
</dbReference>
<dbReference type="GO" id="GO:0008836">
    <property type="term" value="F:diaminopimelate decarboxylase activity"/>
    <property type="evidence" value="ECO:0007669"/>
    <property type="project" value="UniProtKB-EC"/>
</dbReference>
<evidence type="ECO:0000259" key="8">
    <source>
        <dbReference type="Pfam" id="PF02784"/>
    </source>
</evidence>
<dbReference type="EC" id="4.1.1.20" evidence="5 6"/>
<feature type="binding site" evidence="5">
    <location>
        <begin position="296"/>
        <end position="299"/>
    </location>
    <ligand>
        <name>pyridoxal 5'-phosphate</name>
        <dbReference type="ChEBI" id="CHEBI:597326"/>
    </ligand>
</feature>
<dbReference type="PANTHER" id="PTHR43727:SF2">
    <property type="entry name" value="GROUP IV DECARBOXYLASE"/>
    <property type="match status" value="1"/>
</dbReference>
<comment type="caution">
    <text evidence="9">The sequence shown here is derived from an EMBL/GenBank/DDBJ whole genome shotgun (WGS) entry which is preliminary data.</text>
</comment>
<dbReference type="InterPro" id="IPR009006">
    <property type="entry name" value="Ala_racemase/Decarboxylase_C"/>
</dbReference>
<dbReference type="SUPFAM" id="SSF50621">
    <property type="entry name" value="Alanine racemase C-terminal domain-like"/>
    <property type="match status" value="1"/>
</dbReference>
<dbReference type="HAMAP" id="MF_02120">
    <property type="entry name" value="LysA"/>
    <property type="match status" value="1"/>
</dbReference>
<evidence type="ECO:0000256" key="6">
    <source>
        <dbReference type="NCBIfam" id="TIGR01048"/>
    </source>
</evidence>
<dbReference type="InterPro" id="IPR002986">
    <property type="entry name" value="DAP_deCOOHase_LysA"/>
</dbReference>
<feature type="modified residue" description="N6-(pyridoxal phosphate)lysine" evidence="5">
    <location>
        <position position="73"/>
    </location>
</feature>
<dbReference type="InterPro" id="IPR022644">
    <property type="entry name" value="De-COase2_N"/>
</dbReference>
<gene>
    <name evidence="5 9" type="primary">lysA</name>
    <name evidence="9" type="ORF">ACEN34_04780</name>
</gene>
<sequence>MGVDVLSYYHYGTQATNQAGHLSIGGVDTLALAHEYGTPLIVYDVALIKQRIAEFKQVFEEAGVAYKVTYASKAFTAIAMYQLLAEQGVGCDVVSGGEIYTAQQAGFPLANASFHGNNKTAAELEYALTAGVGTIVLDNFHEIDLLNDILTRHEQSIDVLLRIAPGISAHTHEYIMTGQEDSKFGFDLKSGQATQAFEKVQALPRLNLRGVHCHIGSQIFETNGFEMAATAMIDLLVQWAQTGFTAEVLNLGGGFGVRYTAADQPLAPQEYVRDIVKVVKQQAAAAKLPLPEIWIEPGRSMVAEAGTSLYTIGSRKDLPGIRHYVAVDGGMGDNIRPALYEAKYSAVLANAPEAEPVETVSIAGKYCESGDMLLWDLPLPQSQPGDVLAMFVTGAYGYSMASNYNRNPRPAVVFVENGAARLIIKRETYADMAQLDVNESPSHL</sequence>
<dbReference type="PRINTS" id="PR01181">
    <property type="entry name" value="DAPDCRBXLASE"/>
</dbReference>
<proteinExistence type="inferred from homology"/>
<comment type="subunit">
    <text evidence="5">Homodimer.</text>
</comment>
<feature type="domain" description="Orn/DAP/Arg decarboxylase 2 N-terminal" evidence="8">
    <location>
        <begin position="47"/>
        <end position="303"/>
    </location>
</feature>
<evidence type="ECO:0000256" key="1">
    <source>
        <dbReference type="ARBA" id="ARBA00001933"/>
    </source>
</evidence>
<dbReference type="PRINTS" id="PR01179">
    <property type="entry name" value="ODADCRBXLASE"/>
</dbReference>
<dbReference type="NCBIfam" id="TIGR01048">
    <property type="entry name" value="lysA"/>
    <property type="match status" value="1"/>
</dbReference>
<keyword evidence="2 5" id="KW-0210">Decarboxylase</keyword>
<dbReference type="InterPro" id="IPR000183">
    <property type="entry name" value="Orn/DAP/Arg_de-COase"/>
</dbReference>
<evidence type="ECO:0000313" key="9">
    <source>
        <dbReference type="EMBL" id="MFL2028928.1"/>
    </source>
</evidence>
<evidence type="ECO:0000256" key="5">
    <source>
        <dbReference type="HAMAP-Rule" id="MF_02120"/>
    </source>
</evidence>
<reference evidence="9 10" key="1">
    <citation type="submission" date="2024-08" db="EMBL/GenBank/DDBJ databases">
        <authorList>
            <person name="Arias E."/>
        </authorList>
    </citation>
    <scope>NUCLEOTIDE SEQUENCE [LARGE SCALE GENOMIC DNA]</scope>
    <source>
        <strain evidence="9 10">FAM 25317</strain>
    </source>
</reference>
<feature type="binding site" evidence="5">
    <location>
        <position position="299"/>
    </location>
    <ligand>
        <name>substrate</name>
    </ligand>
</feature>
<keyword evidence="4 5" id="KW-0456">Lyase</keyword>
<dbReference type="SUPFAM" id="SSF51419">
    <property type="entry name" value="PLP-binding barrel"/>
    <property type="match status" value="1"/>
</dbReference>
<dbReference type="InterPro" id="IPR029066">
    <property type="entry name" value="PLP-binding_barrel"/>
</dbReference>
<accession>A0ABW8UB46</accession>
<dbReference type="Gene3D" id="2.40.37.10">
    <property type="entry name" value="Lyase, Ornithine Decarboxylase, Chain A, domain 1"/>
    <property type="match status" value="1"/>
</dbReference>
<evidence type="ECO:0000256" key="2">
    <source>
        <dbReference type="ARBA" id="ARBA00022793"/>
    </source>
</evidence>
<feature type="binding site" evidence="5">
    <location>
        <position position="396"/>
    </location>
    <ligand>
        <name>pyridoxal 5'-phosphate</name>
        <dbReference type="ChEBI" id="CHEBI:597326"/>
    </ligand>
</feature>
<dbReference type="PANTHER" id="PTHR43727">
    <property type="entry name" value="DIAMINOPIMELATE DECARBOXYLASE"/>
    <property type="match status" value="1"/>
</dbReference>
<evidence type="ECO:0000256" key="4">
    <source>
        <dbReference type="ARBA" id="ARBA00023239"/>
    </source>
</evidence>
<evidence type="ECO:0000313" key="10">
    <source>
        <dbReference type="Proteomes" id="UP001625389"/>
    </source>
</evidence>
<organism evidence="9 10">
    <name type="scientific">Loigolactobacillus zhaoyuanensis</name>
    <dbReference type="NCBI Taxonomy" id="2486017"/>
    <lineage>
        <taxon>Bacteria</taxon>
        <taxon>Bacillati</taxon>
        <taxon>Bacillota</taxon>
        <taxon>Bacilli</taxon>
        <taxon>Lactobacillales</taxon>
        <taxon>Lactobacillaceae</taxon>
        <taxon>Loigolactobacillus</taxon>
    </lineage>
</organism>
<comment type="pathway">
    <text evidence="5 7">Amino-acid biosynthesis; L-lysine biosynthesis via DAP pathway; L-lysine from DL-2,6-diaminopimelate: step 1/1.</text>
</comment>
<dbReference type="CDD" id="cd06828">
    <property type="entry name" value="PLPDE_III_DapDC"/>
    <property type="match status" value="1"/>
</dbReference>
<keyword evidence="10" id="KW-1185">Reference proteome</keyword>
<name>A0ABW8UB46_9LACO</name>
<comment type="function">
    <text evidence="5">Specifically catalyzes the decarboxylation of meso-diaminopimelate (meso-DAP) to L-lysine.</text>
</comment>
<keyword evidence="5 7" id="KW-0457">Lysine biosynthesis</keyword>
<comment type="similarity">
    <text evidence="5">Belongs to the Orn/Lys/Arg decarboxylase class-II family. LysA subfamily.</text>
</comment>